<dbReference type="RefSeq" id="WP_096459170.1">
    <property type="nucleotide sequence ID" value="NZ_AP014936.1"/>
</dbReference>
<evidence type="ECO:0000313" key="3">
    <source>
        <dbReference type="Proteomes" id="UP000218899"/>
    </source>
</evidence>
<protein>
    <recommendedName>
        <fullName evidence="4">Outer membrane protein beta-barrel domain-containing protein</fullName>
    </recommendedName>
</protein>
<feature type="signal peptide" evidence="1">
    <location>
        <begin position="1"/>
        <end position="37"/>
    </location>
</feature>
<evidence type="ECO:0000256" key="1">
    <source>
        <dbReference type="SAM" id="SignalP"/>
    </source>
</evidence>
<evidence type="ECO:0000313" key="2">
    <source>
        <dbReference type="EMBL" id="BAU47407.1"/>
    </source>
</evidence>
<evidence type="ECO:0008006" key="4">
    <source>
        <dbReference type="Google" id="ProtNLM"/>
    </source>
</evidence>
<dbReference type="KEGG" id="sva:SVA_0828"/>
<organism evidence="2 3">
    <name type="scientific">Sulfurifustis variabilis</name>
    <dbReference type="NCBI Taxonomy" id="1675686"/>
    <lineage>
        <taxon>Bacteria</taxon>
        <taxon>Pseudomonadati</taxon>
        <taxon>Pseudomonadota</taxon>
        <taxon>Gammaproteobacteria</taxon>
        <taxon>Acidiferrobacterales</taxon>
        <taxon>Acidiferrobacteraceae</taxon>
        <taxon>Sulfurifustis</taxon>
    </lineage>
</organism>
<reference evidence="2 3" key="1">
    <citation type="submission" date="2015-08" db="EMBL/GenBank/DDBJ databases">
        <title>Complete genome sequence of Sulfurifustis variabilis.</title>
        <authorList>
            <person name="Miura A."/>
            <person name="Kojima H."/>
            <person name="Fukui M."/>
        </authorList>
    </citation>
    <scope>NUCLEOTIDE SEQUENCE [LARGE SCALE GENOMIC DNA]</scope>
    <source>
        <strain evidence="3">skN76</strain>
    </source>
</reference>
<dbReference type="EMBL" id="AP014936">
    <property type="protein sequence ID" value="BAU47407.1"/>
    <property type="molecule type" value="Genomic_DNA"/>
</dbReference>
<keyword evidence="1" id="KW-0732">Signal</keyword>
<accession>A0A1B4VD62</accession>
<dbReference type="Proteomes" id="UP000218899">
    <property type="component" value="Chromosome"/>
</dbReference>
<keyword evidence="3" id="KW-1185">Reference proteome</keyword>
<name>A0A1B4VD62_9GAMM</name>
<gene>
    <name evidence="2" type="ORF">SVA_0828</name>
</gene>
<feature type="chain" id="PRO_5008571365" description="Outer membrane protein beta-barrel domain-containing protein" evidence="1">
    <location>
        <begin position="38"/>
        <end position="212"/>
    </location>
</feature>
<proteinExistence type="predicted"/>
<dbReference type="AlphaFoldDB" id="A0A1B4VD62"/>
<sequence length="212" mass="22564">MAQPRTPPGRAAFGGGLAIRILACAAPLCLAPAVADAAAIGEIPEKGLQGGLLAGVSHGDVDDPDGAVDAEIYLRLALLGAARLQANRRLLGEIFYHRYDTDPGGRAVGQDVRRVGAALSYQAKFPRWPLAPWAGAGLAYSSDRFEERVTVAADGFLDRRFPDRDDNTLALVLNATAQRAWIRGWDVGIHVQYEQPVSGDATTFTVAAVLLF</sequence>